<dbReference type="EMBL" id="JAGSPN010000020">
    <property type="protein sequence ID" value="MBR7784191.1"/>
    <property type="molecule type" value="Genomic_DNA"/>
</dbReference>
<gene>
    <name evidence="4" type="ORF">KDM89_18775</name>
</gene>
<dbReference type="Gene3D" id="2.40.50.100">
    <property type="match status" value="1"/>
</dbReference>
<dbReference type="AlphaFoldDB" id="A0A941DSS9"/>
<dbReference type="PROSITE" id="PS51866">
    <property type="entry name" value="MOP"/>
    <property type="match status" value="1"/>
</dbReference>
<keyword evidence="1 2" id="KW-0500">Molybdenum</keyword>
<feature type="domain" description="Mop" evidence="3">
    <location>
        <begin position="67"/>
        <end position="134"/>
    </location>
</feature>
<dbReference type="GO" id="GO:0015689">
    <property type="term" value="P:molybdate ion transport"/>
    <property type="evidence" value="ECO:0007669"/>
    <property type="project" value="InterPro"/>
</dbReference>
<comment type="caution">
    <text evidence="4">The sequence shown here is derived from an EMBL/GenBank/DDBJ whole genome shotgun (WGS) entry which is preliminary data.</text>
</comment>
<name>A0A941DSS9_9BURK</name>
<dbReference type="Pfam" id="PF03459">
    <property type="entry name" value="TOBE"/>
    <property type="match status" value="1"/>
</dbReference>
<dbReference type="RefSeq" id="WP_212689457.1">
    <property type="nucleotide sequence ID" value="NZ_JAGSPN010000020.1"/>
</dbReference>
<keyword evidence="5" id="KW-1185">Reference proteome</keyword>
<evidence type="ECO:0000256" key="2">
    <source>
        <dbReference type="PROSITE-ProRule" id="PRU01213"/>
    </source>
</evidence>
<protein>
    <submittedName>
        <fullName evidence="4">TOBE domain-containing protein</fullName>
    </submittedName>
</protein>
<dbReference type="Proteomes" id="UP000680067">
    <property type="component" value="Unassembled WGS sequence"/>
</dbReference>
<sequence>MNILQGEIIAREAHGSVCLLTVQAGGVQLSASLLAQPAVWQQWECGRAVSLQVPEMEVAIAKDFHGSCSIRNCLPAQITGIESGQILSRILLSLTPQQQTLAAVITTRAVQQMQLQVGDAVQAMIKSSAFCVLDQRTAAEPV</sequence>
<dbReference type="InterPro" id="IPR004606">
    <property type="entry name" value="Mop_domain"/>
</dbReference>
<proteinExistence type="predicted"/>
<evidence type="ECO:0000256" key="1">
    <source>
        <dbReference type="ARBA" id="ARBA00022505"/>
    </source>
</evidence>
<accession>A0A941DSS9</accession>
<organism evidence="4 5">
    <name type="scientific">Undibacterium luofuense</name>
    <dbReference type="NCBI Taxonomy" id="2828733"/>
    <lineage>
        <taxon>Bacteria</taxon>
        <taxon>Pseudomonadati</taxon>
        <taxon>Pseudomonadota</taxon>
        <taxon>Betaproteobacteria</taxon>
        <taxon>Burkholderiales</taxon>
        <taxon>Oxalobacteraceae</taxon>
        <taxon>Undibacterium</taxon>
    </lineage>
</organism>
<dbReference type="SUPFAM" id="SSF50331">
    <property type="entry name" value="MOP-like"/>
    <property type="match status" value="1"/>
</dbReference>
<dbReference type="InterPro" id="IPR005116">
    <property type="entry name" value="Transp-assoc_OB_typ1"/>
</dbReference>
<evidence type="ECO:0000313" key="4">
    <source>
        <dbReference type="EMBL" id="MBR7784191.1"/>
    </source>
</evidence>
<reference evidence="4" key="1">
    <citation type="submission" date="2021-04" db="EMBL/GenBank/DDBJ databases">
        <title>novel species isolated from subtropical streams in China.</title>
        <authorList>
            <person name="Lu H."/>
        </authorList>
    </citation>
    <scope>NUCLEOTIDE SEQUENCE</scope>
    <source>
        <strain evidence="4">LFS511W</strain>
    </source>
</reference>
<evidence type="ECO:0000259" key="3">
    <source>
        <dbReference type="PROSITE" id="PS51866"/>
    </source>
</evidence>
<evidence type="ECO:0000313" key="5">
    <source>
        <dbReference type="Proteomes" id="UP000680067"/>
    </source>
</evidence>
<dbReference type="InterPro" id="IPR008995">
    <property type="entry name" value="Mo/tungstate-bd_C_term_dom"/>
</dbReference>